<comment type="domain">
    <text evidence="11">The Q motif is unique to and characteristic of the DEAD box family of RNA helicases and controls ATP binding and hydrolysis.</text>
</comment>
<dbReference type="InterPro" id="IPR025313">
    <property type="entry name" value="SPB4-like_CTE"/>
</dbReference>
<evidence type="ECO:0000256" key="2">
    <source>
        <dbReference type="ARBA" id="ARBA00022801"/>
    </source>
</evidence>
<comment type="catalytic activity">
    <reaction evidence="7 11">
        <text>ATP + H2O = ADP + phosphate + H(+)</text>
        <dbReference type="Rhea" id="RHEA:13065"/>
        <dbReference type="ChEBI" id="CHEBI:15377"/>
        <dbReference type="ChEBI" id="CHEBI:15378"/>
        <dbReference type="ChEBI" id="CHEBI:30616"/>
        <dbReference type="ChEBI" id="CHEBI:43474"/>
        <dbReference type="ChEBI" id="CHEBI:456216"/>
        <dbReference type="EC" id="3.6.4.13"/>
    </reaction>
</comment>
<dbReference type="PROSITE" id="PS51195">
    <property type="entry name" value="Q_MOTIF"/>
    <property type="match status" value="1"/>
</dbReference>
<dbReference type="InterPro" id="IPR014001">
    <property type="entry name" value="Helicase_ATP-bd"/>
</dbReference>
<dbReference type="Pfam" id="PF13959">
    <property type="entry name" value="CTE_SPB4"/>
    <property type="match status" value="1"/>
</dbReference>
<dbReference type="InterPro" id="IPR001650">
    <property type="entry name" value="Helicase_C-like"/>
</dbReference>
<evidence type="ECO:0000313" key="16">
    <source>
        <dbReference type="Ensembl" id="ENSNMLP00000018790.1"/>
    </source>
</evidence>
<comment type="subunit">
    <text evidence="8">Interacts with 28S rRNA. Interacts with double-stranded RNA substrates in vitro; the interaction stimulates ATPase activity.</text>
</comment>
<dbReference type="Pfam" id="PF00270">
    <property type="entry name" value="DEAD"/>
    <property type="match status" value="1"/>
</dbReference>
<reference evidence="16" key="1">
    <citation type="submission" date="2025-08" db="UniProtKB">
        <authorList>
            <consortium name="Ensembl"/>
        </authorList>
    </citation>
    <scope>IDENTIFICATION</scope>
</reference>
<comment type="similarity">
    <text evidence="6">Belongs to the DEAD box helicase family. DDX55/SPB4 subfamily.</text>
</comment>
<dbReference type="CDD" id="cd17960">
    <property type="entry name" value="DEADc_DDX55"/>
    <property type="match status" value="1"/>
</dbReference>
<dbReference type="SMART" id="SM00490">
    <property type="entry name" value="HELICc"/>
    <property type="match status" value="1"/>
</dbReference>
<dbReference type="PROSITE" id="PS51192">
    <property type="entry name" value="HELICASE_ATP_BIND_1"/>
    <property type="match status" value="1"/>
</dbReference>
<dbReference type="Proteomes" id="UP000694523">
    <property type="component" value="Unplaced"/>
</dbReference>
<dbReference type="CDD" id="cd18787">
    <property type="entry name" value="SF2_C_DEAD"/>
    <property type="match status" value="1"/>
</dbReference>
<feature type="compositionally biased region" description="Basic and acidic residues" evidence="12">
    <location>
        <begin position="488"/>
        <end position="507"/>
    </location>
</feature>
<dbReference type="SUPFAM" id="SSF52540">
    <property type="entry name" value="P-loop containing nucleoside triphosphate hydrolases"/>
    <property type="match status" value="1"/>
</dbReference>
<dbReference type="Pfam" id="PF00271">
    <property type="entry name" value="Helicase_C"/>
    <property type="match status" value="1"/>
</dbReference>
<evidence type="ECO:0000313" key="17">
    <source>
        <dbReference type="Proteomes" id="UP000694523"/>
    </source>
</evidence>
<feature type="domain" description="Helicase C-terminal" evidence="14">
    <location>
        <begin position="241"/>
        <end position="405"/>
    </location>
</feature>
<evidence type="ECO:0000256" key="12">
    <source>
        <dbReference type="SAM" id="MobiDB-lite"/>
    </source>
</evidence>
<comment type="function">
    <text evidence="11">RNA helicase.</text>
</comment>
<dbReference type="AlphaFoldDB" id="A0A8C6TFG6"/>
<evidence type="ECO:0000256" key="3">
    <source>
        <dbReference type="ARBA" id="ARBA00022806"/>
    </source>
</evidence>
<feature type="region of interest" description="Disordered" evidence="12">
    <location>
        <begin position="488"/>
        <end position="549"/>
    </location>
</feature>
<dbReference type="Ensembl" id="ENSNMLT00000021128.1">
    <property type="protein sequence ID" value="ENSNMLP00000018790.1"/>
    <property type="gene ID" value="ENSNMLG00000012350.1"/>
</dbReference>
<proteinExistence type="inferred from homology"/>
<evidence type="ECO:0000259" key="13">
    <source>
        <dbReference type="PROSITE" id="PS51192"/>
    </source>
</evidence>
<dbReference type="EC" id="3.6.4.13" evidence="11"/>
<dbReference type="InterPro" id="IPR027417">
    <property type="entry name" value="P-loop_NTPase"/>
</dbReference>
<evidence type="ECO:0000256" key="8">
    <source>
        <dbReference type="ARBA" id="ARBA00093562"/>
    </source>
</evidence>
<sequence>MSNTTDGTWDSLPVKLNDNILRTLKELNFTHMTPVQATCIPLFMRNKDVAAEAVTGSGKTLAFVIPMIELLLKREDKLKKMQVGALIITPTRELALQISEVVETFLKNFPQFTQILLIGGTNPIEDVEKFKAHGANIVVATPGRLEDMFRRKGDGLDMASYVKSLDVLVLDEADRLLDMGFEASLNTILSYLPKQRRTGLFSATQTQEVEKLVRAGLRNPVRITVKEKGVADSHTQKTPSRLANYYTVCRPEEKFNILVAFLRQHKHEKNLVFFSTCACVDYYSRALQTLIKKVDVQCIHGKMKNKRNKIFSNFRSLKSGILVCTDVMARGIDIPEVNWVLQYDPPSNASAFVHRCGRTARIGNQGNALVFLLPMEESYVSFLSINQKCPLQKMSPISDVVDVLPKVKTMALADRDMFERGMRAFVSNVQAYAKHECSLIFRVKDLDFTALAHGFALLRLPKMPELRGKTFPDFIRTDIDTDTIKYKDKNREKQRQKMMKEQKDKMKTVSSKTFVKHQAWSKQKNKTERRKKKAAKRKHDEGPDVDEEEMNELLNDTRLLKKLKKGQITGEDFEKQITSRSKSKAKQNSQVAAQMKTNFTQILSESTFIFEN</sequence>
<evidence type="ECO:0000256" key="4">
    <source>
        <dbReference type="ARBA" id="ARBA00022840"/>
    </source>
</evidence>
<keyword evidence="3 10" id="KW-0347">Helicase</keyword>
<feature type="domain" description="DEAD-box RNA helicase Q" evidence="15">
    <location>
        <begin position="9"/>
        <end position="37"/>
    </location>
</feature>
<accession>A0A8C6TFG6</accession>
<dbReference type="PANTHER" id="PTHR24031">
    <property type="entry name" value="RNA HELICASE"/>
    <property type="match status" value="1"/>
</dbReference>
<keyword evidence="5 11" id="KW-0694">RNA-binding</keyword>
<evidence type="ECO:0000259" key="15">
    <source>
        <dbReference type="PROSITE" id="PS51195"/>
    </source>
</evidence>
<dbReference type="GO" id="GO:0003724">
    <property type="term" value="F:RNA helicase activity"/>
    <property type="evidence" value="ECO:0007669"/>
    <property type="project" value="UniProtKB-EC"/>
</dbReference>
<dbReference type="SMART" id="SM01178">
    <property type="entry name" value="DUF4217"/>
    <property type="match status" value="1"/>
</dbReference>
<evidence type="ECO:0000256" key="6">
    <source>
        <dbReference type="ARBA" id="ARBA00038002"/>
    </source>
</evidence>
<evidence type="ECO:0000256" key="11">
    <source>
        <dbReference type="RuleBase" id="RU365068"/>
    </source>
</evidence>
<dbReference type="Gene3D" id="3.40.50.300">
    <property type="entry name" value="P-loop containing nucleotide triphosphate hydrolases"/>
    <property type="match status" value="2"/>
</dbReference>
<evidence type="ECO:0000256" key="5">
    <source>
        <dbReference type="ARBA" id="ARBA00022884"/>
    </source>
</evidence>
<dbReference type="InterPro" id="IPR011545">
    <property type="entry name" value="DEAD/DEAH_box_helicase_dom"/>
</dbReference>
<dbReference type="SMART" id="SM00487">
    <property type="entry name" value="DEXDc"/>
    <property type="match status" value="1"/>
</dbReference>
<dbReference type="GO" id="GO:0003723">
    <property type="term" value="F:RNA binding"/>
    <property type="evidence" value="ECO:0007669"/>
    <property type="project" value="UniProtKB-UniRule"/>
</dbReference>
<organism evidence="16 17">
    <name type="scientific">Neogobius melanostomus</name>
    <name type="common">round goby</name>
    <dbReference type="NCBI Taxonomy" id="47308"/>
    <lineage>
        <taxon>Eukaryota</taxon>
        <taxon>Metazoa</taxon>
        <taxon>Chordata</taxon>
        <taxon>Craniata</taxon>
        <taxon>Vertebrata</taxon>
        <taxon>Euteleostomi</taxon>
        <taxon>Actinopterygii</taxon>
        <taxon>Neopterygii</taxon>
        <taxon>Teleostei</taxon>
        <taxon>Neoteleostei</taxon>
        <taxon>Acanthomorphata</taxon>
        <taxon>Gobiaria</taxon>
        <taxon>Gobiiformes</taxon>
        <taxon>Gobioidei</taxon>
        <taxon>Gobiidae</taxon>
        <taxon>Benthophilinae</taxon>
        <taxon>Neogobiini</taxon>
        <taxon>Neogobius</taxon>
    </lineage>
</organism>
<dbReference type="PROSITE" id="PS51194">
    <property type="entry name" value="HELICASE_CTER"/>
    <property type="match status" value="1"/>
</dbReference>
<evidence type="ECO:0000256" key="1">
    <source>
        <dbReference type="ARBA" id="ARBA00022741"/>
    </source>
</evidence>
<name>A0A8C6TFG6_9GOBI</name>
<keyword evidence="2 10" id="KW-0378">Hydrolase</keyword>
<dbReference type="PROSITE" id="PS00039">
    <property type="entry name" value="DEAD_ATP_HELICASE"/>
    <property type="match status" value="1"/>
</dbReference>
<dbReference type="InterPro" id="IPR014014">
    <property type="entry name" value="RNA_helicase_DEAD_Q_motif"/>
</dbReference>
<protein>
    <recommendedName>
        <fullName evidence="11">ATP-dependent RNA helicase</fullName>
        <ecNumber evidence="11">3.6.4.13</ecNumber>
    </recommendedName>
</protein>
<dbReference type="GO" id="GO:0016787">
    <property type="term" value="F:hydrolase activity"/>
    <property type="evidence" value="ECO:0007669"/>
    <property type="project" value="UniProtKB-KW"/>
</dbReference>
<dbReference type="FunFam" id="3.40.50.300:FF:000877">
    <property type="entry name" value="RNA helicase"/>
    <property type="match status" value="1"/>
</dbReference>
<evidence type="ECO:0000256" key="9">
    <source>
        <dbReference type="PROSITE-ProRule" id="PRU00552"/>
    </source>
</evidence>
<evidence type="ECO:0000259" key="14">
    <source>
        <dbReference type="PROSITE" id="PS51194"/>
    </source>
</evidence>
<dbReference type="GO" id="GO:0005524">
    <property type="term" value="F:ATP binding"/>
    <property type="evidence" value="ECO:0007669"/>
    <property type="project" value="UniProtKB-UniRule"/>
</dbReference>
<keyword evidence="4 10" id="KW-0067">ATP-binding</keyword>
<feature type="compositionally biased region" description="Basic residues" evidence="12">
    <location>
        <begin position="523"/>
        <end position="537"/>
    </location>
</feature>
<evidence type="ECO:0000256" key="7">
    <source>
        <dbReference type="ARBA" id="ARBA00047984"/>
    </source>
</evidence>
<dbReference type="FunFam" id="3.40.50.300:FF:001022">
    <property type="entry name" value="RNA helicase"/>
    <property type="match status" value="1"/>
</dbReference>
<keyword evidence="17" id="KW-1185">Reference proteome</keyword>
<dbReference type="InterPro" id="IPR000629">
    <property type="entry name" value="RNA-helicase_DEAD-box_CS"/>
</dbReference>
<reference evidence="16" key="2">
    <citation type="submission" date="2025-09" db="UniProtKB">
        <authorList>
            <consortium name="Ensembl"/>
        </authorList>
    </citation>
    <scope>IDENTIFICATION</scope>
</reference>
<keyword evidence="1 10" id="KW-0547">Nucleotide-binding</keyword>
<feature type="domain" description="Helicase ATP-binding" evidence="13">
    <location>
        <begin position="40"/>
        <end position="223"/>
    </location>
</feature>
<evidence type="ECO:0000256" key="10">
    <source>
        <dbReference type="RuleBase" id="RU000492"/>
    </source>
</evidence>
<feature type="short sequence motif" description="Q motif" evidence="9">
    <location>
        <begin position="9"/>
        <end position="37"/>
    </location>
</feature>